<dbReference type="Gene3D" id="3.40.50.720">
    <property type="entry name" value="NAD(P)-binding Rossmann-like Domain"/>
    <property type="match status" value="1"/>
</dbReference>
<evidence type="ECO:0000256" key="3">
    <source>
        <dbReference type="ARBA" id="ARBA00022605"/>
    </source>
</evidence>
<dbReference type="Pfam" id="PF01113">
    <property type="entry name" value="DapB_N"/>
    <property type="match status" value="1"/>
</dbReference>
<dbReference type="GO" id="GO:0050661">
    <property type="term" value="F:NADP binding"/>
    <property type="evidence" value="ECO:0007669"/>
    <property type="project" value="UniProtKB-UniRule"/>
</dbReference>
<feature type="domain" description="Dihydrodipicolinate reductase N-terminal" evidence="14">
    <location>
        <begin position="2"/>
        <end position="104"/>
    </location>
</feature>
<evidence type="ECO:0000256" key="13">
    <source>
        <dbReference type="HAMAP-Rule" id="MF_00102"/>
    </source>
</evidence>
<keyword evidence="6 13" id="KW-0560">Oxidoreductase</keyword>
<dbReference type="Pfam" id="PF05173">
    <property type="entry name" value="DapB_C"/>
    <property type="match status" value="1"/>
</dbReference>
<feature type="active site" description="Proton donor/acceptor" evidence="13">
    <location>
        <position position="134"/>
    </location>
</feature>
<dbReference type="InterPro" id="IPR036291">
    <property type="entry name" value="NAD(P)-bd_dom_sf"/>
</dbReference>
<protein>
    <recommendedName>
        <fullName evidence="10 13">4-hydroxy-tetrahydrodipicolinate reductase</fullName>
        <shortName evidence="13">HTPA reductase</shortName>
        <ecNumber evidence="10 13">1.17.1.8</ecNumber>
    </recommendedName>
</protein>
<dbReference type="InterPro" id="IPR022664">
    <property type="entry name" value="DapB_N_CS"/>
</dbReference>
<evidence type="ECO:0000256" key="5">
    <source>
        <dbReference type="ARBA" id="ARBA00022915"/>
    </source>
</evidence>
<dbReference type="GO" id="GO:0009089">
    <property type="term" value="P:lysine biosynthetic process via diaminopimelate"/>
    <property type="evidence" value="ECO:0007669"/>
    <property type="project" value="UniProtKB-UniRule"/>
</dbReference>
<evidence type="ECO:0000256" key="12">
    <source>
        <dbReference type="ARBA" id="ARBA00049396"/>
    </source>
</evidence>
<dbReference type="PIRSF" id="PIRSF000161">
    <property type="entry name" value="DHPR"/>
    <property type="match status" value="1"/>
</dbReference>
<dbReference type="InterPro" id="IPR023940">
    <property type="entry name" value="DHDPR_bac"/>
</dbReference>
<comment type="function">
    <text evidence="13">Catalyzes the conversion of 4-hydroxy-tetrahydrodipicolinate (HTPA) to tetrahydrodipicolinate.</text>
</comment>
<dbReference type="PANTHER" id="PTHR20836:SF0">
    <property type="entry name" value="4-HYDROXY-TETRAHYDRODIPICOLINATE REDUCTASE 1, CHLOROPLASTIC-RELATED"/>
    <property type="match status" value="1"/>
</dbReference>
<dbReference type="GO" id="GO:0005829">
    <property type="term" value="C:cytosol"/>
    <property type="evidence" value="ECO:0007669"/>
    <property type="project" value="TreeGrafter"/>
</dbReference>
<keyword evidence="2 13" id="KW-0963">Cytoplasm</keyword>
<feature type="active site" description="Proton donor" evidence="13">
    <location>
        <position position="138"/>
    </location>
</feature>
<evidence type="ECO:0000256" key="10">
    <source>
        <dbReference type="ARBA" id="ARBA00038983"/>
    </source>
</evidence>
<feature type="binding site" evidence="13">
    <location>
        <begin position="144"/>
        <end position="145"/>
    </location>
    <ligand>
        <name>(S)-2,3,4,5-tetrahydrodipicolinate</name>
        <dbReference type="ChEBI" id="CHEBI:16845"/>
    </ligand>
</feature>
<feature type="binding site" evidence="13">
    <location>
        <position position="36"/>
    </location>
    <ligand>
        <name>NAD(+)</name>
        <dbReference type="ChEBI" id="CHEBI:57540"/>
    </ligand>
</feature>
<dbReference type="HOGENOM" id="CLU_047479_2_2_5"/>
<dbReference type="GO" id="GO:0016726">
    <property type="term" value="F:oxidoreductase activity, acting on CH or CH2 groups, NAD or NADP as acceptor"/>
    <property type="evidence" value="ECO:0007669"/>
    <property type="project" value="UniProtKB-UniRule"/>
</dbReference>
<accession>M4VZ96</accession>
<dbReference type="UniPathway" id="UPA00034">
    <property type="reaction ID" value="UER00018"/>
</dbReference>
<dbReference type="PATRIC" id="fig|349215.9.peg.1629"/>
<keyword evidence="4 13" id="KW-0521">NADP</keyword>
<comment type="caution">
    <text evidence="13">Lacks conserved residue(s) required for the propagation of feature annotation.</text>
</comment>
<dbReference type="GO" id="GO:0051287">
    <property type="term" value="F:NAD binding"/>
    <property type="evidence" value="ECO:0007669"/>
    <property type="project" value="UniProtKB-UniRule"/>
</dbReference>
<feature type="binding site" evidence="13">
    <location>
        <begin position="77"/>
        <end position="79"/>
    </location>
    <ligand>
        <name>NAD(+)</name>
        <dbReference type="ChEBI" id="CHEBI:57540"/>
    </ligand>
</feature>
<dbReference type="CDD" id="cd02274">
    <property type="entry name" value="DHDPR_N"/>
    <property type="match status" value="1"/>
</dbReference>
<evidence type="ECO:0000259" key="15">
    <source>
        <dbReference type="Pfam" id="PF05173"/>
    </source>
</evidence>
<dbReference type="GO" id="GO:0008839">
    <property type="term" value="F:4-hydroxy-tetrahydrodipicolinate reductase"/>
    <property type="evidence" value="ECO:0007669"/>
    <property type="project" value="UniProtKB-UniRule"/>
</dbReference>
<proteinExistence type="inferred from homology"/>
<feature type="domain" description="Dihydrodipicolinate reductase C-terminal" evidence="15">
    <location>
        <begin position="107"/>
        <end position="233"/>
    </location>
</feature>
<comment type="similarity">
    <text evidence="1 13">Belongs to the DapB family.</text>
</comment>
<comment type="pathway">
    <text evidence="9 13">Amino-acid biosynthesis; L-lysine biosynthesis via DAP pathway; (S)-tetrahydrodipicolinate from L-aspartate: step 4/4.</text>
</comment>
<dbReference type="GO" id="GO:0019877">
    <property type="term" value="P:diaminopimelate biosynthetic process"/>
    <property type="evidence" value="ECO:0007669"/>
    <property type="project" value="UniProtKB-UniRule"/>
</dbReference>
<evidence type="ECO:0000256" key="8">
    <source>
        <dbReference type="ARBA" id="ARBA00023154"/>
    </source>
</evidence>
<evidence type="ECO:0000313" key="17">
    <source>
        <dbReference type="Proteomes" id="UP000011932"/>
    </source>
</evidence>
<gene>
    <name evidence="13" type="primary">dapB</name>
    <name evidence="16" type="ORF">A11S_1686</name>
</gene>
<comment type="catalytic activity">
    <reaction evidence="11 13">
        <text>(S)-2,3,4,5-tetrahydrodipicolinate + NADP(+) + H2O = (2S,4S)-4-hydroxy-2,3,4,5-tetrahydrodipicolinate + NADPH + H(+)</text>
        <dbReference type="Rhea" id="RHEA:35331"/>
        <dbReference type="ChEBI" id="CHEBI:15377"/>
        <dbReference type="ChEBI" id="CHEBI:15378"/>
        <dbReference type="ChEBI" id="CHEBI:16845"/>
        <dbReference type="ChEBI" id="CHEBI:57783"/>
        <dbReference type="ChEBI" id="CHEBI:58349"/>
        <dbReference type="ChEBI" id="CHEBI:67139"/>
        <dbReference type="EC" id="1.17.1.8"/>
    </reaction>
</comment>
<dbReference type="SUPFAM" id="SSF55347">
    <property type="entry name" value="Glyceraldehyde-3-phosphate dehydrogenase-like, C-terminal domain"/>
    <property type="match status" value="1"/>
</dbReference>
<dbReference type="KEGG" id="man:A11S_1686"/>
<dbReference type="PANTHER" id="PTHR20836">
    <property type="entry name" value="DIHYDRODIPICOLINATE REDUCTASE"/>
    <property type="match status" value="1"/>
</dbReference>
<feature type="binding site" evidence="13">
    <location>
        <begin position="8"/>
        <end position="13"/>
    </location>
    <ligand>
        <name>NAD(+)</name>
        <dbReference type="ChEBI" id="CHEBI:57540"/>
    </ligand>
</feature>
<evidence type="ECO:0000313" key="16">
    <source>
        <dbReference type="EMBL" id="AGH98489.1"/>
    </source>
</evidence>
<comment type="subcellular location">
    <subcellularLocation>
        <location evidence="13">Cytoplasm</location>
    </subcellularLocation>
</comment>
<dbReference type="InterPro" id="IPR000846">
    <property type="entry name" value="DapB_N"/>
</dbReference>
<dbReference type="Gene3D" id="3.30.360.10">
    <property type="entry name" value="Dihydrodipicolinate Reductase, domain 2"/>
    <property type="match status" value="1"/>
</dbReference>
<dbReference type="InterPro" id="IPR022663">
    <property type="entry name" value="DapB_C"/>
</dbReference>
<evidence type="ECO:0000256" key="7">
    <source>
        <dbReference type="ARBA" id="ARBA00023027"/>
    </source>
</evidence>
<dbReference type="EC" id="1.17.1.8" evidence="10 13"/>
<evidence type="ECO:0000256" key="6">
    <source>
        <dbReference type="ARBA" id="ARBA00023002"/>
    </source>
</evidence>
<evidence type="ECO:0000259" key="14">
    <source>
        <dbReference type="Pfam" id="PF01113"/>
    </source>
</evidence>
<keyword evidence="3 13" id="KW-0028">Amino-acid biosynthesis</keyword>
<evidence type="ECO:0000256" key="2">
    <source>
        <dbReference type="ARBA" id="ARBA00022490"/>
    </source>
</evidence>
<keyword evidence="7 13" id="KW-0520">NAD</keyword>
<dbReference type="HAMAP" id="MF_00102">
    <property type="entry name" value="DapB"/>
    <property type="match status" value="1"/>
</dbReference>
<comment type="subunit">
    <text evidence="13">Homotetramer.</text>
</comment>
<dbReference type="EMBL" id="CP003538">
    <property type="protein sequence ID" value="AGH98489.1"/>
    <property type="molecule type" value="Genomic_DNA"/>
</dbReference>
<name>M4VZ96_9BACT</name>
<organism evidence="16 17">
    <name type="scientific">Micavibrio aeruginosavorus EPB</name>
    <dbReference type="NCBI Taxonomy" id="349215"/>
    <lineage>
        <taxon>Bacteria</taxon>
        <taxon>Pseudomonadati</taxon>
        <taxon>Bdellovibrionota</taxon>
        <taxon>Bdellovibrionia</taxon>
        <taxon>Bdellovibrionales</taxon>
        <taxon>Pseudobdellovibrionaceae</taxon>
        <taxon>Micavibrio</taxon>
    </lineage>
</organism>
<keyword evidence="8 13" id="KW-0457">Lysine biosynthesis</keyword>
<dbReference type="OrthoDB" id="9790352at2"/>
<sequence>MIKVGIAGYRGRMGQMLVHELQSGQWPGLAFGSGSESSDNPNSLFAENDLVIDFTTPDATRAHIEIAVTHKKPIIIGTTGLNDNDMAVLISAATTCPILYSANMSVGVNLLAALVEQVATRLGDTFDIEIMETHHRNKMDSPSGTALMLGRATGRPNAPMDRSGKRNTGTVGYAVQRGGDVVGEHNVSFFGPGERIELGHRAHDRSLFAKGALRAATWMKGRPAGLYSMRDVLDL</sequence>
<dbReference type="SUPFAM" id="SSF51735">
    <property type="entry name" value="NAD(P)-binding Rossmann-fold domains"/>
    <property type="match status" value="1"/>
</dbReference>
<feature type="binding site" evidence="13">
    <location>
        <begin position="101"/>
        <end position="104"/>
    </location>
    <ligand>
        <name>NAD(+)</name>
        <dbReference type="ChEBI" id="CHEBI:57540"/>
    </ligand>
</feature>
<dbReference type="STRING" id="349215.A11S_1686"/>
<comment type="caution">
    <text evidence="13">Was originally thought to be a dihydrodipicolinate reductase (DHDPR), catalyzing the conversion of dihydrodipicolinate to tetrahydrodipicolinate. However, it was shown in E.coli that the substrate of the enzymatic reaction is not dihydrodipicolinate (DHDP) but in fact (2S,4S)-4-hydroxy-2,3,4,5-tetrahydrodipicolinic acid (HTPA), the product released by the DapA-catalyzed reaction.</text>
</comment>
<feature type="binding site" evidence="13">
    <location>
        <position position="135"/>
    </location>
    <ligand>
        <name>(S)-2,3,4,5-tetrahydrodipicolinate</name>
        <dbReference type="ChEBI" id="CHEBI:16845"/>
    </ligand>
</feature>
<evidence type="ECO:0000256" key="1">
    <source>
        <dbReference type="ARBA" id="ARBA00006642"/>
    </source>
</evidence>
<dbReference type="NCBIfam" id="TIGR00036">
    <property type="entry name" value="dapB"/>
    <property type="match status" value="1"/>
</dbReference>
<dbReference type="RefSeq" id="WP_015468020.1">
    <property type="nucleotide sequence ID" value="NC_020812.1"/>
</dbReference>
<dbReference type="PROSITE" id="PS01298">
    <property type="entry name" value="DAPB"/>
    <property type="match status" value="1"/>
</dbReference>
<evidence type="ECO:0000256" key="11">
    <source>
        <dbReference type="ARBA" id="ARBA00049080"/>
    </source>
</evidence>
<comment type="catalytic activity">
    <reaction evidence="12 13">
        <text>(S)-2,3,4,5-tetrahydrodipicolinate + NAD(+) + H2O = (2S,4S)-4-hydroxy-2,3,4,5-tetrahydrodipicolinate + NADH + H(+)</text>
        <dbReference type="Rhea" id="RHEA:35323"/>
        <dbReference type="ChEBI" id="CHEBI:15377"/>
        <dbReference type="ChEBI" id="CHEBI:15378"/>
        <dbReference type="ChEBI" id="CHEBI:16845"/>
        <dbReference type="ChEBI" id="CHEBI:57540"/>
        <dbReference type="ChEBI" id="CHEBI:57945"/>
        <dbReference type="ChEBI" id="CHEBI:67139"/>
        <dbReference type="EC" id="1.17.1.8"/>
    </reaction>
</comment>
<keyword evidence="5 13" id="KW-0220">Diaminopimelate biosynthesis</keyword>
<evidence type="ECO:0000256" key="9">
    <source>
        <dbReference type="ARBA" id="ARBA00037922"/>
    </source>
</evidence>
<dbReference type="Proteomes" id="UP000011932">
    <property type="component" value="Chromosome"/>
</dbReference>
<evidence type="ECO:0000256" key="4">
    <source>
        <dbReference type="ARBA" id="ARBA00022857"/>
    </source>
</evidence>
<reference evidence="16 17" key="1">
    <citation type="journal article" date="2013" name="ISME J.">
        <title>By their genes ye shall know them: genomic signatures of predatory bacteria.</title>
        <authorList>
            <person name="Pasternak Z."/>
            <person name="Pietrokovski S."/>
            <person name="Rotem O."/>
            <person name="Gophna U."/>
            <person name="Lurie-Weinberger M.N."/>
            <person name="Jurkevitch E."/>
        </authorList>
    </citation>
    <scope>NUCLEOTIDE SEQUENCE [LARGE SCALE GENOMIC DNA]</scope>
    <source>
        <strain evidence="16">EPB</strain>
    </source>
</reference>
<dbReference type="AlphaFoldDB" id="M4VZ96"/>